<dbReference type="RefSeq" id="WP_267637715.1">
    <property type="nucleotide sequence ID" value="NZ_JAODIY010000010.1"/>
</dbReference>
<organism evidence="3 4">
    <name type="scientific">Halovenus rubra</name>
    <dbReference type="NCBI Taxonomy" id="869890"/>
    <lineage>
        <taxon>Archaea</taxon>
        <taxon>Methanobacteriati</taxon>
        <taxon>Methanobacteriota</taxon>
        <taxon>Stenosarchaea group</taxon>
        <taxon>Halobacteria</taxon>
        <taxon>Halobacteriales</taxon>
        <taxon>Haloarculaceae</taxon>
        <taxon>Halovenus</taxon>
    </lineage>
</organism>
<evidence type="ECO:0000256" key="1">
    <source>
        <dbReference type="SAM" id="MobiDB-lite"/>
    </source>
</evidence>
<dbReference type="InterPro" id="IPR055684">
    <property type="entry name" value="DUF7260"/>
</dbReference>
<dbReference type="Proteomes" id="UP001596414">
    <property type="component" value="Unassembled WGS sequence"/>
</dbReference>
<evidence type="ECO:0000313" key="4">
    <source>
        <dbReference type="Proteomes" id="UP001596414"/>
    </source>
</evidence>
<sequence length="263" mass="28837">MKTTLVDKALSRVAEERTLLRNLQAAFNQFEQEVRQLSTAPTGGSPRQMTDGGVTPVSKAVGAAGSGTDRCQSVCEVFAERVKPHSTEAVDGDEPVLETVRHELGDEVALALAPTTDTSYDKRVKQGILAASQQRRTEIEAMCNALDAEEVSVESARELVTVVEQFAADEEPLLSLSFRALQSQHEELAGYQDRIKNRLEQRQCHLHGSTGVDAKIGVTHLSLAEHLYSSFTSSYPVLSTLTQLCSCCQASQREVRDHLVRRV</sequence>
<reference evidence="3 4" key="1">
    <citation type="journal article" date="2014" name="Int. J. Syst. Evol. Microbiol.">
        <title>Complete genome sequence of Corynebacterium casei LMG S-19264T (=DSM 44701T), isolated from a smear-ripened cheese.</title>
        <authorList>
            <consortium name="US DOE Joint Genome Institute (JGI-PGF)"/>
            <person name="Walter F."/>
            <person name="Albersmeier A."/>
            <person name="Kalinowski J."/>
            <person name="Ruckert C."/>
        </authorList>
    </citation>
    <scope>NUCLEOTIDE SEQUENCE [LARGE SCALE GENOMIC DNA]</scope>
    <source>
        <strain evidence="3 4">CGMCC 4.7215</strain>
    </source>
</reference>
<evidence type="ECO:0000259" key="2">
    <source>
        <dbReference type="Pfam" id="PF23921"/>
    </source>
</evidence>
<dbReference type="AlphaFoldDB" id="A0ABD5X3M2"/>
<name>A0ABD5X3M2_9EURY</name>
<feature type="domain" description="DUF7260" evidence="2">
    <location>
        <begin position="4"/>
        <end position="252"/>
    </location>
</feature>
<feature type="region of interest" description="Disordered" evidence="1">
    <location>
        <begin position="37"/>
        <end position="67"/>
    </location>
</feature>
<gene>
    <name evidence="3" type="ORF">ACFQJ7_00750</name>
</gene>
<dbReference type="EMBL" id="JBHSZQ010000001">
    <property type="protein sequence ID" value="MFC7124572.1"/>
    <property type="molecule type" value="Genomic_DNA"/>
</dbReference>
<comment type="caution">
    <text evidence="3">The sequence shown here is derived from an EMBL/GenBank/DDBJ whole genome shotgun (WGS) entry which is preliminary data.</text>
</comment>
<evidence type="ECO:0000313" key="3">
    <source>
        <dbReference type="EMBL" id="MFC7124572.1"/>
    </source>
</evidence>
<dbReference type="Pfam" id="PF23921">
    <property type="entry name" value="DUF7260"/>
    <property type="match status" value="1"/>
</dbReference>
<accession>A0ABD5X3M2</accession>
<protein>
    <recommendedName>
        <fullName evidence="2">DUF7260 domain-containing protein</fullName>
    </recommendedName>
</protein>
<feature type="compositionally biased region" description="Polar residues" evidence="1">
    <location>
        <begin position="37"/>
        <end position="48"/>
    </location>
</feature>
<proteinExistence type="predicted"/>